<feature type="transmembrane region" description="Helical" evidence="5">
    <location>
        <begin position="117"/>
        <end position="142"/>
    </location>
</feature>
<dbReference type="Pfam" id="PF02163">
    <property type="entry name" value="Peptidase_M50"/>
    <property type="match status" value="1"/>
</dbReference>
<evidence type="ECO:0000256" key="4">
    <source>
        <dbReference type="ARBA" id="ARBA00023136"/>
    </source>
</evidence>
<feature type="transmembrane region" description="Helical" evidence="5">
    <location>
        <begin position="219"/>
        <end position="237"/>
    </location>
</feature>
<gene>
    <name evidence="7" type="ORF">IPKNHHKO_00009</name>
</gene>
<evidence type="ECO:0000256" key="3">
    <source>
        <dbReference type="ARBA" id="ARBA00022989"/>
    </source>
</evidence>
<keyword evidence="2 5" id="KW-0812">Transmembrane</keyword>
<feature type="domain" description="Peptidase M50" evidence="6">
    <location>
        <begin position="50"/>
        <end position="193"/>
    </location>
</feature>
<feature type="transmembrane region" description="Helical" evidence="5">
    <location>
        <begin position="196"/>
        <end position="213"/>
    </location>
</feature>
<comment type="subcellular location">
    <subcellularLocation>
        <location evidence="1">Membrane</location>
        <topology evidence="1">Multi-pass membrane protein</topology>
    </subcellularLocation>
</comment>
<feature type="transmembrane region" description="Helical" evidence="5">
    <location>
        <begin position="162"/>
        <end position="184"/>
    </location>
</feature>
<evidence type="ECO:0000256" key="1">
    <source>
        <dbReference type="ARBA" id="ARBA00004141"/>
    </source>
</evidence>
<evidence type="ECO:0000256" key="2">
    <source>
        <dbReference type="ARBA" id="ARBA00022692"/>
    </source>
</evidence>
<dbReference type="EMBL" id="MT631579">
    <property type="protein sequence ID" value="QNO54435.1"/>
    <property type="molecule type" value="Genomic_DNA"/>
</dbReference>
<evidence type="ECO:0000313" key="7">
    <source>
        <dbReference type="EMBL" id="QNO54435.1"/>
    </source>
</evidence>
<dbReference type="InterPro" id="IPR052348">
    <property type="entry name" value="Metallopeptidase_M50B"/>
</dbReference>
<feature type="transmembrane region" description="Helical" evidence="5">
    <location>
        <begin position="80"/>
        <end position="105"/>
    </location>
</feature>
<protein>
    <recommendedName>
        <fullName evidence="6">Peptidase M50 domain-containing protein</fullName>
    </recommendedName>
</protein>
<evidence type="ECO:0000256" key="5">
    <source>
        <dbReference type="SAM" id="Phobius"/>
    </source>
</evidence>
<organism evidence="7">
    <name type="scientific">Candidatus Methanophaga sp. ANME-1 ERB7</name>
    <dbReference type="NCBI Taxonomy" id="2759913"/>
    <lineage>
        <taxon>Archaea</taxon>
        <taxon>Methanobacteriati</taxon>
        <taxon>Methanobacteriota</taxon>
        <taxon>Stenosarchaea group</taxon>
        <taxon>Methanomicrobia</taxon>
        <taxon>Candidatus Methanophagales</taxon>
        <taxon>Candidatus Methanophagaceae</taxon>
        <taxon>Candidatus Methanophaga</taxon>
    </lineage>
</organism>
<dbReference type="AlphaFoldDB" id="A0A7G9Z2F1"/>
<dbReference type="GO" id="GO:0016020">
    <property type="term" value="C:membrane"/>
    <property type="evidence" value="ECO:0007669"/>
    <property type="project" value="UniProtKB-SubCell"/>
</dbReference>
<keyword evidence="3 5" id="KW-1133">Transmembrane helix</keyword>
<feature type="transmembrane region" description="Helical" evidence="5">
    <location>
        <begin position="12"/>
        <end position="30"/>
    </location>
</feature>
<evidence type="ECO:0000259" key="6">
    <source>
        <dbReference type="Pfam" id="PF02163"/>
    </source>
</evidence>
<feature type="transmembrane region" description="Helical" evidence="5">
    <location>
        <begin position="42"/>
        <end position="60"/>
    </location>
</feature>
<sequence>MEPFRVGPDELFQMAVSVLAISFAFSMIFVGLDGMLAYPGELIAFLMLSLVTIGSGFIFHEMGHKVAAIYYGAHARFRMWVQGLAFMLITSFFGVLFAAPGAVYIYGKKITPKENGIISLAGPVTNLILMSFFATLIFALPMTQHFTTLQSWTFFGINRGAINVWEFGMAINLILALFNMIPAFPLDGSKVFRWNRLAWIGFTGFLLLLAMALFPFSMIVGWVFIFMIAMIFSKLFFG</sequence>
<dbReference type="PANTHER" id="PTHR35864:SF1">
    <property type="entry name" value="ZINC METALLOPROTEASE YWHC-RELATED"/>
    <property type="match status" value="1"/>
</dbReference>
<dbReference type="PANTHER" id="PTHR35864">
    <property type="entry name" value="ZINC METALLOPROTEASE MJ0611-RELATED"/>
    <property type="match status" value="1"/>
</dbReference>
<reference evidence="7" key="1">
    <citation type="submission" date="2020-06" db="EMBL/GenBank/DDBJ databases">
        <title>Unique genomic features of the anaerobic methanotrophic archaea.</title>
        <authorList>
            <person name="Chadwick G.L."/>
            <person name="Skennerton C.T."/>
            <person name="Laso-Perez R."/>
            <person name="Leu A.O."/>
            <person name="Speth D.R."/>
            <person name="Yu H."/>
            <person name="Morgan-Lang C."/>
            <person name="Hatzenpichler R."/>
            <person name="Goudeau D."/>
            <person name="Malmstrom R."/>
            <person name="Brazelton W.J."/>
            <person name="Woyke T."/>
            <person name="Hallam S.J."/>
            <person name="Tyson G.W."/>
            <person name="Wegener G."/>
            <person name="Boetius A."/>
            <person name="Orphan V."/>
        </authorList>
    </citation>
    <scope>NUCLEOTIDE SEQUENCE</scope>
</reference>
<name>A0A7G9Z2F1_9EURY</name>
<keyword evidence="4 5" id="KW-0472">Membrane</keyword>
<dbReference type="InterPro" id="IPR008915">
    <property type="entry name" value="Peptidase_M50"/>
</dbReference>
<dbReference type="GO" id="GO:0006508">
    <property type="term" value="P:proteolysis"/>
    <property type="evidence" value="ECO:0007669"/>
    <property type="project" value="InterPro"/>
</dbReference>
<proteinExistence type="predicted"/>
<accession>A0A7G9Z2F1</accession>